<keyword evidence="2" id="KW-1185">Reference proteome</keyword>
<evidence type="ECO:0000313" key="2">
    <source>
        <dbReference type="Proteomes" id="UP001163324"/>
    </source>
</evidence>
<accession>A0ACC0UVP1</accession>
<proteinExistence type="predicted"/>
<name>A0ACC0UVP1_9HYPO</name>
<reference evidence="1" key="1">
    <citation type="submission" date="2022-10" db="EMBL/GenBank/DDBJ databases">
        <title>Complete Genome of Trichothecium roseum strain YXFP-22015, a Plant Pathogen Isolated from Citrus.</title>
        <authorList>
            <person name="Wang Y."/>
            <person name="Zhu L."/>
        </authorList>
    </citation>
    <scope>NUCLEOTIDE SEQUENCE</scope>
    <source>
        <strain evidence="1">YXFP-22015</strain>
    </source>
</reference>
<gene>
    <name evidence="1" type="ORF">N3K66_006514</name>
</gene>
<dbReference type="EMBL" id="CM047945">
    <property type="protein sequence ID" value="KAI9898154.1"/>
    <property type="molecule type" value="Genomic_DNA"/>
</dbReference>
<evidence type="ECO:0000313" key="1">
    <source>
        <dbReference type="EMBL" id="KAI9898154.1"/>
    </source>
</evidence>
<comment type="caution">
    <text evidence="1">The sequence shown here is derived from an EMBL/GenBank/DDBJ whole genome shotgun (WGS) entry which is preliminary data.</text>
</comment>
<organism evidence="1 2">
    <name type="scientific">Trichothecium roseum</name>
    <dbReference type="NCBI Taxonomy" id="47278"/>
    <lineage>
        <taxon>Eukaryota</taxon>
        <taxon>Fungi</taxon>
        <taxon>Dikarya</taxon>
        <taxon>Ascomycota</taxon>
        <taxon>Pezizomycotina</taxon>
        <taxon>Sordariomycetes</taxon>
        <taxon>Hypocreomycetidae</taxon>
        <taxon>Hypocreales</taxon>
        <taxon>Hypocreales incertae sedis</taxon>
        <taxon>Trichothecium</taxon>
    </lineage>
</organism>
<dbReference type="Proteomes" id="UP001163324">
    <property type="component" value="Chromosome 6"/>
</dbReference>
<protein>
    <submittedName>
        <fullName evidence="1">Uncharacterized protein</fullName>
    </submittedName>
</protein>
<sequence length="699" mass="78477">MATIAIPRPIPPHRSASDFNTPITPPLSLEHHGPAERRAPIPNKHIPVCPPGPAQPDTPPQSPKTPDDYCQKSILYPPHGFRRRESGNSTLYEIDAANIADALDFSSRQPLPDPASVFPWLHGLHPKNQLQQAFFNARSRTQRNPPTCLRGITIVKADGDLSRSRIKGAIAPNEILNATSPPRFIEADPREGFSVRNFHIQPAKVALMSDIIVYGDEREQVREVSWNIAAAQLKWREIQEEHGVDAVEFNTFICTSPFSEFEDEHQDIVSIDSHGDSTGKVVDFVYQERVEMRQLTETSEISHNVFMGPTPDLGSNEEADFDILIECIDGGCLNPEALQFVAENLSEKVTRPFHEFPSSGSILPPTYSHGEADGILDTCKWIYHLAHGTRPLSKHHTVDSEGDSFIEDDDDDVWETEEEEAPYPPRRILIHCTDGYTESSMLGVAYYSFSTGKPIPEAWMDLHTSKGRNLFAYPSDVALLTTIALRLLQESPLCWGKGLLEITSMVQNEPSWLAGLNGSFPSRILDYLYLGDLNHANNPDLLRAIGIHQVLSVGETTTWLEGELEEWGEDNVCKVQGVQDNGIDPLTDEFTRCLDFIERGRLKGVATLVHCRVGVSRSATICIAEVMRSFNISFPRAYCFVRARRLNVIIQPHLRFAYELLRWEEALQQNGDATAPIKRELEWGEIAREIDLLNRPFAR</sequence>